<dbReference type="PANTHER" id="PTHR46268">
    <property type="entry name" value="STRESS RESPONSE PROTEIN NHAX"/>
    <property type="match status" value="1"/>
</dbReference>
<dbReference type="Gene3D" id="3.40.50.620">
    <property type="entry name" value="HUPs"/>
    <property type="match status" value="2"/>
</dbReference>
<feature type="domain" description="UspA" evidence="2">
    <location>
        <begin position="149"/>
        <end position="285"/>
    </location>
</feature>
<dbReference type="InterPro" id="IPR014729">
    <property type="entry name" value="Rossmann-like_a/b/a_fold"/>
</dbReference>
<evidence type="ECO:0000313" key="4">
    <source>
        <dbReference type="Proteomes" id="UP001596392"/>
    </source>
</evidence>
<accession>A0ABW2GQ08</accession>
<dbReference type="RefSeq" id="WP_376805089.1">
    <property type="nucleotide sequence ID" value="NZ_JBHTAC010000003.1"/>
</dbReference>
<dbReference type="Pfam" id="PF00582">
    <property type="entry name" value="Usp"/>
    <property type="match status" value="2"/>
</dbReference>
<name>A0ABW2GQ08_9ACTN</name>
<evidence type="ECO:0000259" key="2">
    <source>
        <dbReference type="Pfam" id="PF00582"/>
    </source>
</evidence>
<gene>
    <name evidence="3" type="ORF">ACFQO7_03965</name>
</gene>
<evidence type="ECO:0000256" key="1">
    <source>
        <dbReference type="ARBA" id="ARBA00008791"/>
    </source>
</evidence>
<dbReference type="EMBL" id="JBHTAC010000003">
    <property type="protein sequence ID" value="MFC7241631.1"/>
    <property type="molecule type" value="Genomic_DNA"/>
</dbReference>
<dbReference type="InterPro" id="IPR006016">
    <property type="entry name" value="UspA"/>
</dbReference>
<sequence length="295" mass="30418">MGEQAMVVVGVDGSASALAAVREAVREAAWRGCGLRIVHAFIWPLMHVDVGASEAVPEGGLRHDAERVLAEATAAAKAANGRVEVTSDLVTGGPAGVLLAAARAAQLLVLGDRGLGGFTGLLLGSVAVEVTAHCATPVLVVRGEARAGPVVLGVDGSPGSAAAVRQAFGEARQRDAELLAVRVWHDAATALAYSIPALYDPLAARAAEQQELDTAIEAMRKQRPDVRVRTEVVPGRTGRELVRLSEQAQLVVVGARGRGGFQGLLLGSVSQQLLHHAACPVLVVRHTPVEEPAGG</sequence>
<feature type="domain" description="UspA" evidence="2">
    <location>
        <begin position="7"/>
        <end position="142"/>
    </location>
</feature>
<proteinExistence type="inferred from homology"/>
<organism evidence="3 4">
    <name type="scientific">Catellatospora aurea</name>
    <dbReference type="NCBI Taxonomy" id="1337874"/>
    <lineage>
        <taxon>Bacteria</taxon>
        <taxon>Bacillati</taxon>
        <taxon>Actinomycetota</taxon>
        <taxon>Actinomycetes</taxon>
        <taxon>Micromonosporales</taxon>
        <taxon>Micromonosporaceae</taxon>
        <taxon>Catellatospora</taxon>
    </lineage>
</organism>
<keyword evidence="4" id="KW-1185">Reference proteome</keyword>
<protein>
    <submittedName>
        <fullName evidence="3">Universal stress protein</fullName>
    </submittedName>
</protein>
<evidence type="ECO:0000313" key="3">
    <source>
        <dbReference type="EMBL" id="MFC7241631.1"/>
    </source>
</evidence>
<reference evidence="4" key="1">
    <citation type="journal article" date="2019" name="Int. J. Syst. Evol. Microbiol.">
        <title>The Global Catalogue of Microorganisms (GCM) 10K type strain sequencing project: providing services to taxonomists for standard genome sequencing and annotation.</title>
        <authorList>
            <consortium name="The Broad Institute Genomics Platform"/>
            <consortium name="The Broad Institute Genome Sequencing Center for Infectious Disease"/>
            <person name="Wu L."/>
            <person name="Ma J."/>
        </authorList>
    </citation>
    <scope>NUCLEOTIDE SEQUENCE [LARGE SCALE GENOMIC DNA]</scope>
    <source>
        <strain evidence="4">CGMCC 1.9106</strain>
    </source>
</reference>
<comment type="similarity">
    <text evidence="1">Belongs to the universal stress protein A family.</text>
</comment>
<dbReference type="PANTHER" id="PTHR46268:SF6">
    <property type="entry name" value="UNIVERSAL STRESS PROTEIN UP12"/>
    <property type="match status" value="1"/>
</dbReference>
<dbReference type="SUPFAM" id="SSF52402">
    <property type="entry name" value="Adenine nucleotide alpha hydrolases-like"/>
    <property type="match status" value="2"/>
</dbReference>
<dbReference type="Proteomes" id="UP001596392">
    <property type="component" value="Unassembled WGS sequence"/>
</dbReference>
<dbReference type="PRINTS" id="PR01438">
    <property type="entry name" value="UNVRSLSTRESS"/>
</dbReference>
<comment type="caution">
    <text evidence="3">The sequence shown here is derived from an EMBL/GenBank/DDBJ whole genome shotgun (WGS) entry which is preliminary data.</text>
</comment>
<dbReference type="InterPro" id="IPR006015">
    <property type="entry name" value="Universal_stress_UspA"/>
</dbReference>